<accession>A0A376ZZJ5</accession>
<evidence type="ECO:0000313" key="5">
    <source>
        <dbReference type="Proteomes" id="UP000254495"/>
    </source>
</evidence>
<dbReference type="Pfam" id="PF07655">
    <property type="entry name" value="Secretin_N_2"/>
    <property type="match status" value="1"/>
</dbReference>
<feature type="compositionally biased region" description="Low complexity" evidence="1">
    <location>
        <begin position="216"/>
        <end position="231"/>
    </location>
</feature>
<evidence type="ECO:0000313" key="4">
    <source>
        <dbReference type="EMBL" id="STK85648.1"/>
    </source>
</evidence>
<protein>
    <submittedName>
        <fullName evidence="4">Type IVB pilus formation outer membrane protein, R64 PilN family</fullName>
    </submittedName>
</protein>
<dbReference type="InterPro" id="IPR011514">
    <property type="entry name" value="Secretin_N_2"/>
</dbReference>
<feature type="chain" id="PRO_5016589540" evidence="2">
    <location>
        <begin position="27"/>
        <end position="289"/>
    </location>
</feature>
<feature type="compositionally biased region" description="Polar residues" evidence="1">
    <location>
        <begin position="236"/>
        <end position="252"/>
    </location>
</feature>
<evidence type="ECO:0000256" key="2">
    <source>
        <dbReference type="SAM" id="SignalP"/>
    </source>
</evidence>
<organism evidence="4 5">
    <name type="scientific">Escherichia coli</name>
    <dbReference type="NCBI Taxonomy" id="562"/>
    <lineage>
        <taxon>Bacteria</taxon>
        <taxon>Pseudomonadati</taxon>
        <taxon>Pseudomonadota</taxon>
        <taxon>Gammaproteobacteria</taxon>
        <taxon>Enterobacterales</taxon>
        <taxon>Enterobacteriaceae</taxon>
        <taxon>Escherichia</taxon>
    </lineage>
</organism>
<keyword evidence="2" id="KW-0732">Signal</keyword>
<dbReference type="EMBL" id="UGCU01000003">
    <property type="protein sequence ID" value="STK85648.1"/>
    <property type="molecule type" value="Genomic_DNA"/>
</dbReference>
<gene>
    <name evidence="4" type="ORF">NCTC9077_06515</name>
</gene>
<dbReference type="GO" id="GO:0009297">
    <property type="term" value="P:pilus assembly"/>
    <property type="evidence" value="ECO:0007669"/>
    <property type="project" value="InterPro"/>
</dbReference>
<feature type="domain" description="Secretin N-terminal" evidence="3">
    <location>
        <begin position="204"/>
        <end position="283"/>
    </location>
</feature>
<sequence>MKKSHQRSMKLAVLPCMIAVALSISGCTFSEINKMQKKAQEDSAHAREKVSALSARKSQALTWLDNQWINPVPVAQVSREKKQTAPACYITQARKGEITLQELGQRITAVCGIPVIITPDAANSTLEGGATRQMTGTLPAPDENGRLPLSSLGSTTMTTSTQPLTLNNLMWQGDINGLLDLMASRSGLYWRMDNGRIVFYLTETRTYPLHMLNTKTSSSSSVSSGSTSTMGATGGQDNSASGDATSSQSTTVGQEYDLYEDIRKTIEAMLTPEKGRYWLSASSSNADCH</sequence>
<feature type="region of interest" description="Disordered" evidence="1">
    <location>
        <begin position="214"/>
        <end position="252"/>
    </location>
</feature>
<dbReference type="Proteomes" id="UP000254495">
    <property type="component" value="Unassembled WGS sequence"/>
</dbReference>
<dbReference type="AlphaFoldDB" id="A0A376ZZJ5"/>
<name>A0A376ZZJ5_ECOLX</name>
<evidence type="ECO:0000259" key="3">
    <source>
        <dbReference type="Pfam" id="PF07655"/>
    </source>
</evidence>
<feature type="signal peptide" evidence="2">
    <location>
        <begin position="1"/>
        <end position="26"/>
    </location>
</feature>
<evidence type="ECO:0000256" key="1">
    <source>
        <dbReference type="SAM" id="MobiDB-lite"/>
    </source>
</evidence>
<dbReference type="GO" id="GO:0019867">
    <property type="term" value="C:outer membrane"/>
    <property type="evidence" value="ECO:0007669"/>
    <property type="project" value="InterPro"/>
</dbReference>
<proteinExistence type="predicted"/>
<reference evidence="4 5" key="1">
    <citation type="submission" date="2018-06" db="EMBL/GenBank/DDBJ databases">
        <authorList>
            <consortium name="Pathogen Informatics"/>
            <person name="Doyle S."/>
        </authorList>
    </citation>
    <scope>NUCLEOTIDE SEQUENCE [LARGE SCALE GENOMIC DNA]</scope>
    <source>
        <strain evidence="4 5">NCTC9077</strain>
    </source>
</reference>
<dbReference type="PROSITE" id="PS51257">
    <property type="entry name" value="PROKAR_LIPOPROTEIN"/>
    <property type="match status" value="1"/>
</dbReference>